<evidence type="ECO:0000313" key="3">
    <source>
        <dbReference type="Proteomes" id="UP000030645"/>
    </source>
</evidence>
<feature type="compositionally biased region" description="Basic and acidic residues" evidence="1">
    <location>
        <begin position="222"/>
        <end position="234"/>
    </location>
</feature>
<sequence>MALDLLSPDHSEEDYIDMEVSSYSNFFCNNSATSSSPPPHNPREFEFQMSNTTREREPTTSPADELFYKGKLLPLHLPPRLQMVEKLLQNSNISSFDHIRDENTFDHEFFSTPLMTTAPTPTATSTPYESCNISPSESFRISREINPEEYMYEYSTEFSGFINGENPKKSLAKKLKQSSLGSKLKASRAYLKSLFGKSGCSDESSTAARKVADEGSALKSQESSRRFVKKDNKKNPFGQIQRDEHQTPNTKEKIVDSGRHRRSFSLALSRHSANKPSSSSSSISSGFSSSSSSSSSSNNSNGVHESKYFKRCGSANYSEIENSIQGAIAHCKQSQQLFCQRKASREVGLCSMAASRIGVCEEQEKPDLCRG</sequence>
<dbReference type="AlphaFoldDB" id="W9RFX3"/>
<protein>
    <recommendedName>
        <fullName evidence="4">Membrane-associated kinase regulator 4</fullName>
    </recommendedName>
</protein>
<evidence type="ECO:0000313" key="2">
    <source>
        <dbReference type="EMBL" id="EXB88512.1"/>
    </source>
</evidence>
<reference evidence="3" key="1">
    <citation type="submission" date="2013-01" db="EMBL/GenBank/DDBJ databases">
        <title>Draft Genome Sequence of a Mulberry Tree, Morus notabilis C.K. Schneid.</title>
        <authorList>
            <person name="He N."/>
            <person name="Zhao S."/>
        </authorList>
    </citation>
    <scope>NUCLEOTIDE SEQUENCE</scope>
</reference>
<proteinExistence type="predicted"/>
<dbReference type="eggNOG" id="ENOG502RCYF">
    <property type="taxonomic scope" value="Eukaryota"/>
</dbReference>
<feature type="compositionally biased region" description="Basic and acidic residues" evidence="1">
    <location>
        <begin position="241"/>
        <end position="258"/>
    </location>
</feature>
<organism evidence="2 3">
    <name type="scientific">Morus notabilis</name>
    <dbReference type="NCBI Taxonomy" id="981085"/>
    <lineage>
        <taxon>Eukaryota</taxon>
        <taxon>Viridiplantae</taxon>
        <taxon>Streptophyta</taxon>
        <taxon>Embryophyta</taxon>
        <taxon>Tracheophyta</taxon>
        <taxon>Spermatophyta</taxon>
        <taxon>Magnoliopsida</taxon>
        <taxon>eudicotyledons</taxon>
        <taxon>Gunneridae</taxon>
        <taxon>Pentapetalae</taxon>
        <taxon>rosids</taxon>
        <taxon>fabids</taxon>
        <taxon>Rosales</taxon>
        <taxon>Moraceae</taxon>
        <taxon>Moreae</taxon>
        <taxon>Morus</taxon>
    </lineage>
</organism>
<dbReference type="OrthoDB" id="1938320at2759"/>
<feature type="region of interest" description="Disordered" evidence="1">
    <location>
        <begin position="29"/>
        <end position="63"/>
    </location>
</feature>
<feature type="compositionally biased region" description="Low complexity" evidence="1">
    <location>
        <begin position="269"/>
        <end position="301"/>
    </location>
</feature>
<accession>W9RFX3</accession>
<dbReference type="GO" id="GO:0019210">
    <property type="term" value="F:kinase inhibitor activity"/>
    <property type="evidence" value="ECO:0007669"/>
    <property type="project" value="InterPro"/>
</dbReference>
<dbReference type="PANTHER" id="PTHR33312:SF5">
    <property type="entry name" value="MEMBRANE-ASSOCIATED KINASE REGULATOR 4-RELATED"/>
    <property type="match status" value="1"/>
</dbReference>
<evidence type="ECO:0000256" key="1">
    <source>
        <dbReference type="SAM" id="MobiDB-lite"/>
    </source>
</evidence>
<feature type="region of interest" description="Disordered" evidence="1">
    <location>
        <begin position="212"/>
        <end position="303"/>
    </location>
</feature>
<keyword evidence="3" id="KW-1185">Reference proteome</keyword>
<gene>
    <name evidence="2" type="ORF">L484_017267</name>
</gene>
<dbReference type="PANTHER" id="PTHR33312">
    <property type="entry name" value="MEMBRANE-ASSOCIATED KINASE REGULATOR 4-RELATED"/>
    <property type="match status" value="1"/>
</dbReference>
<dbReference type="GO" id="GO:0005886">
    <property type="term" value="C:plasma membrane"/>
    <property type="evidence" value="ECO:0007669"/>
    <property type="project" value="InterPro"/>
</dbReference>
<dbReference type="STRING" id="981085.W9RFX3"/>
<dbReference type="InterPro" id="IPR039620">
    <property type="entry name" value="BKI1/MAKR1/3/4"/>
</dbReference>
<evidence type="ECO:0008006" key="4">
    <source>
        <dbReference type="Google" id="ProtNLM"/>
    </source>
</evidence>
<dbReference type="KEGG" id="mnt:21400270"/>
<dbReference type="EMBL" id="KE344969">
    <property type="protein sequence ID" value="EXB88512.1"/>
    <property type="molecule type" value="Genomic_DNA"/>
</dbReference>
<dbReference type="Proteomes" id="UP000030645">
    <property type="component" value="Unassembled WGS sequence"/>
</dbReference>
<name>W9RFX3_9ROSA</name>